<evidence type="ECO:0000313" key="3">
    <source>
        <dbReference type="EMBL" id="RNB78427.1"/>
    </source>
</evidence>
<dbReference type="Gene3D" id="2.60.40.10">
    <property type="entry name" value="Immunoglobulins"/>
    <property type="match status" value="1"/>
</dbReference>
<dbReference type="Gene3D" id="3.40.50.880">
    <property type="match status" value="1"/>
</dbReference>
<dbReference type="InterPro" id="IPR024078">
    <property type="entry name" value="LmbE-like_dom_sf"/>
</dbReference>
<accession>A0A3M8CT18</accession>
<dbReference type="SUPFAM" id="SSF52317">
    <property type="entry name" value="Class I glutamine amidotransferase-like"/>
    <property type="match status" value="1"/>
</dbReference>
<comment type="caution">
    <text evidence="3">The sequence shown here is derived from an EMBL/GenBank/DDBJ whole genome shotgun (WGS) entry which is preliminary data.</text>
</comment>
<protein>
    <recommendedName>
        <fullName evidence="2">Alpha-galactosidase NEW3 domain-containing protein</fullName>
    </recommendedName>
</protein>
<gene>
    <name evidence="3" type="ORF">EDM58_11540</name>
</gene>
<dbReference type="Pfam" id="PF02585">
    <property type="entry name" value="PIG-L"/>
    <property type="match status" value="1"/>
</dbReference>
<dbReference type="Gene3D" id="3.40.50.10320">
    <property type="entry name" value="LmbE-like"/>
    <property type="match status" value="1"/>
</dbReference>
<name>A0A3M8CT18_9BACL</name>
<dbReference type="Pfam" id="PF10633">
    <property type="entry name" value="NPCBM_assoc"/>
    <property type="match status" value="1"/>
</dbReference>
<dbReference type="CDD" id="cd03143">
    <property type="entry name" value="A4_beta-galactosidase_middle_domain"/>
    <property type="match status" value="1"/>
</dbReference>
<dbReference type="InterPro" id="IPR018905">
    <property type="entry name" value="A-galactase_NEW3"/>
</dbReference>
<dbReference type="EMBL" id="RHHT01000025">
    <property type="protein sequence ID" value="RNB78427.1"/>
    <property type="molecule type" value="Genomic_DNA"/>
</dbReference>
<dbReference type="RefSeq" id="WP_122913477.1">
    <property type="nucleotide sequence ID" value="NZ_RHHT01000025.1"/>
</dbReference>
<evidence type="ECO:0000313" key="4">
    <source>
        <dbReference type="Proteomes" id="UP000281915"/>
    </source>
</evidence>
<dbReference type="SUPFAM" id="SSF102588">
    <property type="entry name" value="LmbE-like"/>
    <property type="match status" value="1"/>
</dbReference>
<feature type="signal peptide" evidence="1">
    <location>
        <begin position="1"/>
        <end position="26"/>
    </location>
</feature>
<evidence type="ECO:0000259" key="2">
    <source>
        <dbReference type="Pfam" id="PF10633"/>
    </source>
</evidence>
<reference evidence="3 4" key="1">
    <citation type="submission" date="2018-10" db="EMBL/GenBank/DDBJ databases">
        <title>Phylogenomics of Brevibacillus.</title>
        <authorList>
            <person name="Dunlap C."/>
        </authorList>
    </citation>
    <scope>NUCLEOTIDE SEQUENCE [LARGE SCALE GENOMIC DNA]</scope>
    <source>
        <strain evidence="3 4">JCM 15085</strain>
    </source>
</reference>
<feature type="chain" id="PRO_5039101966" description="Alpha-galactosidase NEW3 domain-containing protein" evidence="1">
    <location>
        <begin position="27"/>
        <end position="845"/>
    </location>
</feature>
<proteinExistence type="predicted"/>
<dbReference type="InterPro" id="IPR029062">
    <property type="entry name" value="Class_I_gatase-like"/>
</dbReference>
<feature type="domain" description="Alpha-galactosidase NEW3" evidence="2">
    <location>
        <begin position="405"/>
        <end position="471"/>
    </location>
</feature>
<sequence>MRNGKFAKLCSLATAAALAGSLVWPAAPQTAHADRGVMDLWKAIKPLTTIASAMNTGAHPDDEHSAMLAYLSLGQGVDTYSVIANRGEGGQNEIGSELDNALGIIRTRELQEASKVTNVHLEMLSQKINDPIYDFGFSKSPDETLEKWGEQEAYERLIRTIRTLRPDVVIPAFLNEPSTHGHHRAINVITVKAFADAANPDVFPQHAREGIAPWQVKKLYVPAKEDAYSVRIPVGDYDELYGASYLQLGEESRFMHKSQGMGRHYDEGERYSYYKLEAAAAAPVGTGQESGFFDGIAFTFEDLAREVTTQPGSGPIIAGLKKLQKDADNVIAAYPRFADVAVAVHAMKKDLQQTKTDVQNSKLTDAVKQDLLHRLQVKEGQLNKASAEALSLVIKVRPETNELVAGQKTNMSVTVYNGGQSSVSEVGVKLNLPKGWQAKAKGETSFKTVGYNQTVTATYEVTVPANAELFQPYAASLVSADVTYSFADSAATSRVAPADPVAVLPPYAMELSPGATVLNTLKPKESIPVKVTVRNYTPGAAKTNISLQVPVGWSVVPNAASLDFTAKGETQSVAFTVTAAASVKPDTYTVTAVARGNGKESRHGAQVIRYPHIGTTYFVKPAELKIQAFDLQVPEGLKVGYVSSGFDNIDQYLRQFGVDVTNLSAKDIESGDLSQYDTIVLGIRAYGFRPELLASNDRLLKYVENGGNLVVQYHKPEDKWKPELAPYPIKIGTPLIQWRVTDENSPVTMLAPEHPIFNIPNKITAEDWNHWVQDRSAYNPAEWGKDYTELISNGDPGEKEFTGTFLTANYGKGTYTYSSLVWYREIPALVPGAIRMFVNMVSLHQ</sequence>
<evidence type="ECO:0000256" key="1">
    <source>
        <dbReference type="SAM" id="SignalP"/>
    </source>
</evidence>
<keyword evidence="1" id="KW-0732">Signal</keyword>
<dbReference type="AlphaFoldDB" id="A0A3M8CT18"/>
<organism evidence="3 4">
    <name type="scientific">Brevibacillus panacihumi</name>
    <dbReference type="NCBI Taxonomy" id="497735"/>
    <lineage>
        <taxon>Bacteria</taxon>
        <taxon>Bacillati</taxon>
        <taxon>Bacillota</taxon>
        <taxon>Bacilli</taxon>
        <taxon>Bacillales</taxon>
        <taxon>Paenibacillaceae</taxon>
        <taxon>Brevibacillus</taxon>
    </lineage>
</organism>
<dbReference type="InterPro" id="IPR013783">
    <property type="entry name" value="Ig-like_fold"/>
</dbReference>
<dbReference type="Proteomes" id="UP000281915">
    <property type="component" value="Unassembled WGS sequence"/>
</dbReference>
<dbReference type="InterPro" id="IPR003737">
    <property type="entry name" value="GlcNAc_PI_deacetylase-related"/>
</dbReference>